<dbReference type="PANTHER" id="PTHR34883:SF17">
    <property type="entry name" value="CUPREDOXIN"/>
    <property type="match status" value="1"/>
</dbReference>
<reference evidence="2 3" key="3">
    <citation type="journal article" date="2017" name="Mol. Plant Pathol.">
        <title>A gapless genome sequence of the fungus Botrytis cinerea.</title>
        <authorList>
            <person name="Van Kan J.A."/>
            <person name="Stassen J.H."/>
            <person name="Mosbach A."/>
            <person name="Van Der Lee T.A."/>
            <person name="Faino L."/>
            <person name="Farmer A.D."/>
            <person name="Papasotiriou D.G."/>
            <person name="Zhou S."/>
            <person name="Seidl M.F."/>
            <person name="Cottam E."/>
            <person name="Edel D."/>
            <person name="Hahn M."/>
            <person name="Schwartz D.C."/>
            <person name="Dietrich R.A."/>
            <person name="Widdison S."/>
            <person name="Scalliet G."/>
        </authorList>
    </citation>
    <scope>NUCLEOTIDE SEQUENCE [LARGE SCALE GENOMIC DNA]</scope>
    <source>
        <strain evidence="2 3">B05.10</strain>
    </source>
</reference>
<protein>
    <recommendedName>
        <fullName evidence="4">Extracellular serine-rich protein</fullName>
    </recommendedName>
</protein>
<evidence type="ECO:0000256" key="1">
    <source>
        <dbReference type="SAM" id="SignalP"/>
    </source>
</evidence>
<dbReference type="InterPro" id="IPR008972">
    <property type="entry name" value="Cupredoxin"/>
</dbReference>
<evidence type="ECO:0000313" key="2">
    <source>
        <dbReference type="EMBL" id="ATZ46044.1"/>
    </source>
</evidence>
<dbReference type="VEuPathDB" id="FungiDB:Bcin01g07200"/>
<dbReference type="AlphaFoldDB" id="A0A384J6P9"/>
<dbReference type="Gene3D" id="2.60.40.420">
    <property type="entry name" value="Cupredoxins - blue copper proteins"/>
    <property type="match status" value="1"/>
</dbReference>
<dbReference type="SUPFAM" id="SSF49503">
    <property type="entry name" value="Cupredoxins"/>
    <property type="match status" value="1"/>
</dbReference>
<gene>
    <name evidence="2" type="ORF">BCIN_01g07200</name>
</gene>
<evidence type="ECO:0000313" key="3">
    <source>
        <dbReference type="Proteomes" id="UP000001798"/>
    </source>
</evidence>
<organism evidence="2 3">
    <name type="scientific">Botryotinia fuckeliana (strain B05.10)</name>
    <name type="common">Noble rot fungus</name>
    <name type="synonym">Botrytis cinerea</name>
    <dbReference type="NCBI Taxonomy" id="332648"/>
    <lineage>
        <taxon>Eukaryota</taxon>
        <taxon>Fungi</taxon>
        <taxon>Dikarya</taxon>
        <taxon>Ascomycota</taxon>
        <taxon>Pezizomycotina</taxon>
        <taxon>Leotiomycetes</taxon>
        <taxon>Helotiales</taxon>
        <taxon>Sclerotiniaceae</taxon>
        <taxon>Botrytis</taxon>
    </lineage>
</organism>
<dbReference type="Proteomes" id="UP000001798">
    <property type="component" value="Chromosome 1"/>
</dbReference>
<dbReference type="OMA" id="ANQSMIT"/>
<dbReference type="KEGG" id="bfu:BCIN_01g07200"/>
<dbReference type="PANTHER" id="PTHR34883">
    <property type="entry name" value="SERINE-RICH PROTEIN, PUTATIVE-RELATED-RELATED"/>
    <property type="match status" value="1"/>
</dbReference>
<feature type="signal peptide" evidence="1">
    <location>
        <begin position="1"/>
        <end position="19"/>
    </location>
</feature>
<dbReference type="RefSeq" id="XP_001561161.1">
    <property type="nucleotide sequence ID" value="XM_001561111.2"/>
</dbReference>
<reference evidence="2 3" key="2">
    <citation type="journal article" date="2012" name="Eukaryot. Cell">
        <title>Genome update of Botrytis cinerea strains B05.10 and T4.</title>
        <authorList>
            <person name="Staats M."/>
            <person name="van Kan J.A."/>
        </authorList>
    </citation>
    <scope>NUCLEOTIDE SEQUENCE [LARGE SCALE GENOMIC DNA]</scope>
    <source>
        <strain evidence="2 3">B05.10</strain>
    </source>
</reference>
<dbReference type="OrthoDB" id="5421909at2759"/>
<reference evidence="2 3" key="1">
    <citation type="journal article" date="2011" name="PLoS Genet.">
        <title>Genomic analysis of the necrotrophic fungal pathogens Sclerotinia sclerotiorum and Botrytis cinerea.</title>
        <authorList>
            <person name="Amselem J."/>
            <person name="Cuomo C.A."/>
            <person name="van Kan J.A."/>
            <person name="Viaud M."/>
            <person name="Benito E.P."/>
            <person name="Couloux A."/>
            <person name="Coutinho P.M."/>
            <person name="de Vries R.P."/>
            <person name="Dyer P.S."/>
            <person name="Fillinger S."/>
            <person name="Fournier E."/>
            <person name="Gout L."/>
            <person name="Hahn M."/>
            <person name="Kohn L."/>
            <person name="Lapalu N."/>
            <person name="Plummer K.M."/>
            <person name="Pradier J.M."/>
            <person name="Quevillon E."/>
            <person name="Sharon A."/>
            <person name="Simon A."/>
            <person name="ten Have A."/>
            <person name="Tudzynski B."/>
            <person name="Tudzynski P."/>
            <person name="Wincker P."/>
            <person name="Andrew M."/>
            <person name="Anthouard V."/>
            <person name="Beever R.E."/>
            <person name="Beffa R."/>
            <person name="Benoit I."/>
            <person name="Bouzid O."/>
            <person name="Brault B."/>
            <person name="Chen Z."/>
            <person name="Choquer M."/>
            <person name="Collemare J."/>
            <person name="Cotton P."/>
            <person name="Danchin E.G."/>
            <person name="Da Silva C."/>
            <person name="Gautier A."/>
            <person name="Giraud C."/>
            <person name="Giraud T."/>
            <person name="Gonzalez C."/>
            <person name="Grossetete S."/>
            <person name="Guldener U."/>
            <person name="Henrissat B."/>
            <person name="Howlett B.J."/>
            <person name="Kodira C."/>
            <person name="Kretschmer M."/>
            <person name="Lappartient A."/>
            <person name="Leroch M."/>
            <person name="Levis C."/>
            <person name="Mauceli E."/>
            <person name="Neuveglise C."/>
            <person name="Oeser B."/>
            <person name="Pearson M."/>
            <person name="Poulain J."/>
            <person name="Poussereau N."/>
            <person name="Quesneville H."/>
            <person name="Rascle C."/>
            <person name="Schumacher J."/>
            <person name="Segurens B."/>
            <person name="Sexton A."/>
            <person name="Silva E."/>
            <person name="Sirven C."/>
            <person name="Soanes D.M."/>
            <person name="Talbot N.J."/>
            <person name="Templeton M."/>
            <person name="Yandava C."/>
            <person name="Yarden O."/>
            <person name="Zeng Q."/>
            <person name="Rollins J.A."/>
            <person name="Lebrun M.H."/>
            <person name="Dickman M."/>
        </authorList>
    </citation>
    <scope>NUCLEOTIDE SEQUENCE [LARGE SCALE GENOMIC DNA]</scope>
    <source>
        <strain evidence="2 3">B05.10</strain>
    </source>
</reference>
<evidence type="ECO:0008006" key="4">
    <source>
        <dbReference type="Google" id="ProtNLM"/>
    </source>
</evidence>
<dbReference type="InterPro" id="IPR052953">
    <property type="entry name" value="Ser-rich/MCO-related"/>
</dbReference>
<sequence length="181" mass="18792">MYFTQLSAIALMAASLVAGVPTQAPSAADAKVHTVVVGSTNTSLLLFTPQEITAKPGDTVEFQFHERNHTVTQSAFDSPCQPMANAINSGFVPVAANQSMITTFTMTVNSTDPMFMYCAQGKHCQAGMVLTINASNGTQNFGTYKAAAAKAASNVPAAAMGGGVMGQIAADKATTVPLRRI</sequence>
<feature type="chain" id="PRO_5016806215" description="Extracellular serine-rich protein" evidence="1">
    <location>
        <begin position="20"/>
        <end position="181"/>
    </location>
</feature>
<accession>A0A384J6P9</accession>
<proteinExistence type="predicted"/>
<name>A0A384J6P9_BOTFB</name>
<dbReference type="EMBL" id="CP009805">
    <property type="protein sequence ID" value="ATZ46044.1"/>
    <property type="molecule type" value="Genomic_DNA"/>
</dbReference>
<keyword evidence="1" id="KW-0732">Signal</keyword>
<dbReference type="CDD" id="cd00920">
    <property type="entry name" value="Cupredoxin"/>
    <property type="match status" value="1"/>
</dbReference>
<dbReference type="GeneID" id="5441809"/>
<keyword evidence="3" id="KW-1185">Reference proteome</keyword>